<name>A0A6G0JBU0_LARCR</name>
<feature type="compositionally biased region" description="Basic and acidic residues" evidence="1">
    <location>
        <begin position="828"/>
        <end position="862"/>
    </location>
</feature>
<protein>
    <submittedName>
        <fullName evidence="2">Uncharacterized protein</fullName>
    </submittedName>
</protein>
<feature type="region of interest" description="Disordered" evidence="1">
    <location>
        <begin position="719"/>
        <end position="808"/>
    </location>
</feature>
<feature type="compositionally biased region" description="Basic and acidic residues" evidence="1">
    <location>
        <begin position="352"/>
        <end position="366"/>
    </location>
</feature>
<sequence>MYSNRSEHSHSRQYSDRHSYDDRREERRDPHRDVPRDSHYKYGGADHSSAERTSRSREWSDSPKRLYSKDSLSRDRSRKSPLRRRMSSPDWGGSEKKKQRFTGGDEDDYRYRRVPEEKASRLSPDNLSRSHVTKDFKQTLPQEDDFKYRKTTQDSRQRYRHEEFTYRQQHNDSTSRWSSGYYNDRDGHETSWDHSQERTRSQDCSTKSYPKPRERNDSNSTDQEDHRQTRTRFPMNASSGQSWESDVTNQSAAAPEQNRPAKGFQRFLDVLNKGVNVDMLTKIVTQTSAKVDDQPHSPASFMSTADRPWSPSRPGKRQGSHQNTNHWSESQESQSTASPQPHHRSFSPKRRSLSDEKSLQRGDVERSYFSSNSRPGSPSVMEKLTPEDEHKHRHMQDVLQAIGMNLGFEELGQMSHRIQERLYGKKDSDGEHHRTRSRERDTRRAFSPRAQSRSSSRLHFRSNGLKVRVFPRGDRGRSHMRSYNCKLYTVDEPQGSTGVDLGSEARSPPSHNFYMKETEDEDPDGEPMADEDPELTRKRKELKAIEEQILRKKVAIALKKVEPFVKGTSPQGFSSSEESATCNSASLQDRVNVILQQRHPVSSLSKVQSRKDRINSSSLSKDPSLQADHPLKLRVKAIMKQRYSEPGIIPTNEEAPHVSPPPHSQSVTSPAKEENSINQGFQRFLSVLNKGVDMDLLSRIVNDDSADLPLGEELLNIQPPAVENKSDLPFRSESQRSNSGASHPGHSRTNSGEKKSQEKSLYRPSLPGDEKKKSDRGDLCFGSSSRSKSPPAVKKTKKEEEKPKVDEQCAQLQNVLKSLGLSLEIEEMSRLSDRTQERLYGKKNDGIRFDSRGEQESQEKGPHRQNRISSSSSSSSSSRSTSRSCSSSPSRPQRSRSRDLKQKRRSKHSRSRSRSRDRAQRHRDRDKKDSKETYQCPYPPNQTYPHPHPSDSSKFPDYSLSQYTEYHAYNSGSYSAATTSYWTYTQGAIPPSTYPSVHPYPQDTYSHFPDAVAAPSTVYPHHDPLEDMNFFVNPDLSKSEGQTGFTSGPRCLQVISTKQPTQSFVVKQVTKAYRMRKKRFWKKKKHSKKNKKKQLKALQRAQVAPQRNEDNSKAKDSEEKKRPRTDEEIKANLRKTLEAFNQKVKQKLTQTLTETLAHSEWLKSMEHHEHLQIEPALNPDRPYGPHF</sequence>
<gene>
    <name evidence="2" type="ORF">D5F01_LYC01161</name>
</gene>
<comment type="caution">
    <text evidence="2">The sequence shown here is derived from an EMBL/GenBank/DDBJ whole genome shotgun (WGS) entry which is preliminary data.</text>
</comment>
<feature type="compositionally biased region" description="Basic and acidic residues" evidence="1">
    <location>
        <begin position="211"/>
        <end position="228"/>
    </location>
</feature>
<feature type="compositionally biased region" description="Basic residues" evidence="1">
    <location>
        <begin position="1079"/>
        <end position="1095"/>
    </location>
</feature>
<feature type="region of interest" description="Disordered" evidence="1">
    <location>
        <begin position="494"/>
        <end position="536"/>
    </location>
</feature>
<feature type="compositionally biased region" description="Polar residues" evidence="1">
    <location>
        <begin position="236"/>
        <end position="252"/>
    </location>
</feature>
<feature type="compositionally biased region" description="Low complexity" evidence="1">
    <location>
        <begin position="869"/>
        <end position="892"/>
    </location>
</feature>
<feature type="compositionally biased region" description="Basic and acidic residues" evidence="1">
    <location>
        <begin position="797"/>
        <end position="807"/>
    </location>
</feature>
<feature type="compositionally biased region" description="Basic and acidic residues" evidence="1">
    <location>
        <begin position="109"/>
        <end position="120"/>
    </location>
</feature>
<feature type="region of interest" description="Disordered" evidence="1">
    <location>
        <begin position="828"/>
        <end position="956"/>
    </location>
</feature>
<feature type="compositionally biased region" description="Basic and acidic residues" evidence="1">
    <location>
        <begin position="144"/>
        <end position="165"/>
    </location>
</feature>
<evidence type="ECO:0000256" key="1">
    <source>
        <dbReference type="SAM" id="MobiDB-lite"/>
    </source>
</evidence>
<feature type="compositionally biased region" description="Polar residues" evidence="1">
    <location>
        <begin position="166"/>
        <end position="181"/>
    </location>
</feature>
<proteinExistence type="predicted"/>
<feature type="region of interest" description="Disordered" evidence="1">
    <location>
        <begin position="422"/>
        <end position="458"/>
    </location>
</feature>
<keyword evidence="3" id="KW-1185">Reference proteome</keyword>
<feature type="compositionally biased region" description="Basic and acidic residues" evidence="1">
    <location>
        <begin position="422"/>
        <end position="444"/>
    </location>
</feature>
<organism evidence="2 3">
    <name type="scientific">Larimichthys crocea</name>
    <name type="common">Large yellow croaker</name>
    <name type="synonym">Pseudosciaena crocea</name>
    <dbReference type="NCBI Taxonomy" id="215358"/>
    <lineage>
        <taxon>Eukaryota</taxon>
        <taxon>Metazoa</taxon>
        <taxon>Chordata</taxon>
        <taxon>Craniata</taxon>
        <taxon>Vertebrata</taxon>
        <taxon>Euteleostomi</taxon>
        <taxon>Actinopterygii</taxon>
        <taxon>Neopterygii</taxon>
        <taxon>Teleostei</taxon>
        <taxon>Neoteleostei</taxon>
        <taxon>Acanthomorphata</taxon>
        <taxon>Eupercaria</taxon>
        <taxon>Sciaenidae</taxon>
        <taxon>Larimichthys</taxon>
    </lineage>
</organism>
<feature type="compositionally biased region" description="Basic residues" evidence="1">
    <location>
        <begin position="76"/>
        <end position="86"/>
    </location>
</feature>
<feature type="compositionally biased region" description="Polar residues" evidence="1">
    <location>
        <begin position="320"/>
        <end position="339"/>
    </location>
</feature>
<feature type="compositionally biased region" description="Basic and acidic residues" evidence="1">
    <location>
        <begin position="1107"/>
        <end position="1128"/>
    </location>
</feature>
<feature type="region of interest" description="Disordered" evidence="1">
    <location>
        <begin position="1"/>
        <end position="261"/>
    </location>
</feature>
<reference evidence="2 3" key="1">
    <citation type="submission" date="2019-07" db="EMBL/GenBank/DDBJ databases">
        <title>Chromosome genome assembly for large yellow croaker.</title>
        <authorList>
            <person name="Xiao S."/>
        </authorList>
    </citation>
    <scope>NUCLEOTIDE SEQUENCE [LARGE SCALE GENOMIC DNA]</scope>
    <source>
        <strain evidence="2">JMULYC20181020</strain>
        <tissue evidence="2">Muscle</tissue>
    </source>
</reference>
<feature type="compositionally biased region" description="Basic and acidic residues" evidence="1">
    <location>
        <begin position="1"/>
        <end position="40"/>
    </location>
</feature>
<dbReference type="EMBL" id="REGW02000001">
    <property type="protein sequence ID" value="KAE8301011.1"/>
    <property type="molecule type" value="Genomic_DNA"/>
</dbReference>
<feature type="compositionally biased region" description="Acidic residues" evidence="1">
    <location>
        <begin position="518"/>
        <end position="533"/>
    </location>
</feature>
<feature type="compositionally biased region" description="Basic and acidic residues" evidence="1">
    <location>
        <begin position="183"/>
        <end position="201"/>
    </location>
</feature>
<accession>A0A6G0JBU0</accession>
<feature type="compositionally biased region" description="Basic and acidic residues" evidence="1">
    <location>
        <begin position="724"/>
        <end position="734"/>
    </location>
</feature>
<feature type="compositionally biased region" description="Basic and acidic residues" evidence="1">
    <location>
        <begin position="768"/>
        <end position="778"/>
    </location>
</feature>
<feature type="compositionally biased region" description="Basic and acidic residues" evidence="1">
    <location>
        <begin position="48"/>
        <end position="75"/>
    </location>
</feature>
<feature type="region of interest" description="Disordered" evidence="1">
    <location>
        <begin position="648"/>
        <end position="675"/>
    </location>
</feature>
<feature type="region of interest" description="Disordered" evidence="1">
    <location>
        <begin position="601"/>
        <end position="626"/>
    </location>
</feature>
<feature type="region of interest" description="Disordered" evidence="1">
    <location>
        <begin position="287"/>
        <end position="393"/>
    </location>
</feature>
<feature type="region of interest" description="Disordered" evidence="1">
    <location>
        <begin position="1079"/>
        <end position="1128"/>
    </location>
</feature>
<evidence type="ECO:0000313" key="2">
    <source>
        <dbReference type="EMBL" id="KAE8301011.1"/>
    </source>
</evidence>
<evidence type="ECO:0000313" key="3">
    <source>
        <dbReference type="Proteomes" id="UP000424527"/>
    </source>
</evidence>
<dbReference type="AlphaFoldDB" id="A0A6G0JBU0"/>
<feature type="compositionally biased region" description="Basic and acidic residues" evidence="1">
    <location>
        <begin position="751"/>
        <end position="761"/>
    </location>
</feature>
<feature type="compositionally biased region" description="Basic residues" evidence="1">
    <location>
        <begin position="901"/>
        <end position="925"/>
    </location>
</feature>
<dbReference type="Proteomes" id="UP000424527">
    <property type="component" value="Unassembled WGS sequence"/>
</dbReference>
<feature type="compositionally biased region" description="Basic residues" evidence="1">
    <location>
        <begin position="341"/>
        <end position="351"/>
    </location>
</feature>